<accession>A0A0R1P4C0</accession>
<feature type="transmembrane region" description="Helical" evidence="1">
    <location>
        <begin position="412"/>
        <end position="428"/>
    </location>
</feature>
<dbReference type="AlphaFoldDB" id="A0A0R1P4C0"/>
<feature type="transmembrane region" description="Helical" evidence="1">
    <location>
        <begin position="440"/>
        <end position="462"/>
    </location>
</feature>
<dbReference type="InterPro" id="IPR018580">
    <property type="entry name" value="Uncharacterised_YfhO"/>
</dbReference>
<feature type="transmembrane region" description="Helical" evidence="1">
    <location>
        <begin position="839"/>
        <end position="858"/>
    </location>
</feature>
<feature type="transmembrane region" description="Helical" evidence="1">
    <location>
        <begin position="232"/>
        <end position="255"/>
    </location>
</feature>
<keyword evidence="1" id="KW-0472">Membrane</keyword>
<evidence type="ECO:0000313" key="2">
    <source>
        <dbReference type="EMBL" id="KRL27377.1"/>
    </source>
</evidence>
<dbReference type="Pfam" id="PF09586">
    <property type="entry name" value="YfhO"/>
    <property type="match status" value="1"/>
</dbReference>
<name>A0A0R1P4C0_9LACO</name>
<feature type="transmembrane region" description="Helical" evidence="1">
    <location>
        <begin position="12"/>
        <end position="34"/>
    </location>
</feature>
<feature type="transmembrane region" description="Helical" evidence="1">
    <location>
        <begin position="353"/>
        <end position="371"/>
    </location>
</feature>
<sequence length="868" mass="97583">MLHHRQLTQRQVLMGSFCIPVIIMGVYFACRGMAPFGSSSLLTVDLGQQYVDFFSYFRRIILHHPSELFYSFSKGLGGEMFGTNAYYLFSPLNLLLLFFPGASLTSGIMLVTLLRYGLAGITLAWCLQHLNWQQGPRIWAFSTAYALNGWMIANQLNMIWLDALIILPLIFYGLVKLLNGGGSGTYIGWLALMIIDNYYMAWMICLFTILIVIWQLPVLSSWQQRGKQLWRYVWSSLMAVGISAVVLLPTIFALLQSKGTYTETSIHSRFEYNPCKILAKLVPGSFNFDQMPKGQPNIYIGMLLMMGLVLYLLDRKVKWSQRLLAFLITAFMIMSFCYEPLDLLWHVGQFPVWYPSRFSFIFCFWVIMLAAKTLIANSDVPKWQIGVLIILTGGITYYVHTLHLSYISPNQIAIGFAFAVISIAYLAIPRRYSPLMYDLLFIVLIIADVATSALVSLSHLAYVSQPEFGNYTTALNAAITKVPTSDHEFHRVAKTIMRTKDDPLQSGFNSGDHFGSTLEPQQPAFMGAIGQPDGDGFISYANGTKVSDALLGFDYTLSASENRDHSDLPFSGYRPDWFSQQPLAITHGIGVRRNRNVLPLAFGANKQILTLGHATLDPLNYQSQILQALAGKPINKPLFNVQNFTSVDFINVQPAQQITGTTFKKQDPSQPAVVRLKFTPPTNGSYYLTLGPAVKDSATLSLNNKRFSQYNTYRNTVVLNIANHHKKRPVIITLRLKKNSLWMENVSLYQLNQQAFNTSLKALQHSPLQISHMSATTVKGHVTIHRGQSVLMTTIPAATGWHVKVDGQTVTPQTVLGIFMAVPMTTGPHTVVFHYRPPYLILGTCISITCLMITLLTIRYRQKHLEKK</sequence>
<keyword evidence="1" id="KW-0812">Transmembrane</keyword>
<gene>
    <name evidence="2" type="ORF">FD27_GL001137</name>
</gene>
<dbReference type="STRING" id="1423746.FD27_GL001137"/>
<evidence type="ECO:0000256" key="1">
    <source>
        <dbReference type="SAM" id="Phobius"/>
    </source>
</evidence>
<feature type="transmembrane region" description="Helical" evidence="1">
    <location>
        <begin position="323"/>
        <end position="341"/>
    </location>
</feature>
<dbReference type="PANTHER" id="PTHR38454:SF1">
    <property type="entry name" value="INTEGRAL MEMBRANE PROTEIN"/>
    <property type="match status" value="1"/>
</dbReference>
<dbReference type="PATRIC" id="fig|1423746.3.peg.1158"/>
<keyword evidence="1" id="KW-1133">Transmembrane helix</keyword>
<organism evidence="2 3">
    <name type="scientific">Limosilactobacillus frumenti DSM 13145</name>
    <dbReference type="NCBI Taxonomy" id="1423746"/>
    <lineage>
        <taxon>Bacteria</taxon>
        <taxon>Bacillati</taxon>
        <taxon>Bacillota</taxon>
        <taxon>Bacilli</taxon>
        <taxon>Lactobacillales</taxon>
        <taxon>Lactobacillaceae</taxon>
        <taxon>Limosilactobacillus</taxon>
    </lineage>
</organism>
<evidence type="ECO:0000313" key="3">
    <source>
        <dbReference type="Proteomes" id="UP000051445"/>
    </source>
</evidence>
<comment type="caution">
    <text evidence="2">The sequence shown here is derived from an EMBL/GenBank/DDBJ whole genome shotgun (WGS) entry which is preliminary data.</text>
</comment>
<feature type="transmembrane region" description="Helical" evidence="1">
    <location>
        <begin position="383"/>
        <end position="400"/>
    </location>
</feature>
<proteinExistence type="predicted"/>
<keyword evidence="3" id="KW-1185">Reference proteome</keyword>
<feature type="transmembrane region" description="Helical" evidence="1">
    <location>
        <begin position="198"/>
        <end position="220"/>
    </location>
</feature>
<feature type="transmembrane region" description="Helical" evidence="1">
    <location>
        <begin position="159"/>
        <end position="178"/>
    </location>
</feature>
<protein>
    <submittedName>
        <fullName evidence="2">Integral membrane protein</fullName>
    </submittedName>
</protein>
<dbReference type="Proteomes" id="UP000051445">
    <property type="component" value="Unassembled WGS sequence"/>
</dbReference>
<reference evidence="2 3" key="1">
    <citation type="journal article" date="2015" name="Genome Announc.">
        <title>Expanding the biotechnology potential of lactobacilli through comparative genomics of 213 strains and associated genera.</title>
        <authorList>
            <person name="Sun Z."/>
            <person name="Harris H.M."/>
            <person name="McCann A."/>
            <person name="Guo C."/>
            <person name="Argimon S."/>
            <person name="Zhang W."/>
            <person name="Yang X."/>
            <person name="Jeffery I.B."/>
            <person name="Cooney J.C."/>
            <person name="Kagawa T.F."/>
            <person name="Liu W."/>
            <person name="Song Y."/>
            <person name="Salvetti E."/>
            <person name="Wrobel A."/>
            <person name="Rasinkangas P."/>
            <person name="Parkhill J."/>
            <person name="Rea M.C."/>
            <person name="O'Sullivan O."/>
            <person name="Ritari J."/>
            <person name="Douillard F.P."/>
            <person name="Paul Ross R."/>
            <person name="Yang R."/>
            <person name="Briner A.E."/>
            <person name="Felis G.E."/>
            <person name="de Vos W.M."/>
            <person name="Barrangou R."/>
            <person name="Klaenhammer T.R."/>
            <person name="Caufield P.W."/>
            <person name="Cui Y."/>
            <person name="Zhang H."/>
            <person name="O'Toole P.W."/>
        </authorList>
    </citation>
    <scope>NUCLEOTIDE SEQUENCE [LARGE SCALE GENOMIC DNA]</scope>
    <source>
        <strain evidence="2 3">DSM 13145</strain>
    </source>
</reference>
<feature type="transmembrane region" description="Helical" evidence="1">
    <location>
        <begin position="296"/>
        <end position="313"/>
    </location>
</feature>
<dbReference type="EMBL" id="AZER01000016">
    <property type="protein sequence ID" value="KRL27377.1"/>
    <property type="molecule type" value="Genomic_DNA"/>
</dbReference>
<dbReference type="PANTHER" id="PTHR38454">
    <property type="entry name" value="INTEGRAL MEMBRANE PROTEIN-RELATED"/>
    <property type="match status" value="1"/>
</dbReference>
<feature type="transmembrane region" description="Helical" evidence="1">
    <location>
        <begin position="94"/>
        <end position="114"/>
    </location>
</feature>